<dbReference type="PANTHER" id="PTHR44042:SF54">
    <property type="entry name" value="MYB-LIKE DNA-BINDING DOMAIN, SHAQKYF CLASS PROTEIN"/>
    <property type="match status" value="1"/>
</dbReference>
<dbReference type="InterPro" id="IPR001005">
    <property type="entry name" value="SANT/Myb"/>
</dbReference>
<feature type="domain" description="SANT" evidence="3">
    <location>
        <begin position="105"/>
        <end position="158"/>
    </location>
</feature>
<dbReference type="SUPFAM" id="SSF46689">
    <property type="entry name" value="Homeodomain-like"/>
    <property type="match status" value="1"/>
</dbReference>
<protein>
    <submittedName>
        <fullName evidence="4">Uncharacterized protein</fullName>
    </submittedName>
</protein>
<dbReference type="Gene3D" id="1.10.10.60">
    <property type="entry name" value="Homeodomain-like"/>
    <property type="match status" value="1"/>
</dbReference>
<evidence type="ECO:0000256" key="1">
    <source>
        <dbReference type="SAM" id="MobiDB-lite"/>
    </source>
</evidence>
<name>A0AAN9MT32_CANGL</name>
<dbReference type="Proteomes" id="UP001367508">
    <property type="component" value="Unassembled WGS sequence"/>
</dbReference>
<dbReference type="InterPro" id="IPR017884">
    <property type="entry name" value="SANT_dom"/>
</dbReference>
<gene>
    <name evidence="4" type="ORF">VNO77_02346</name>
</gene>
<keyword evidence="5" id="KW-1185">Reference proteome</keyword>
<dbReference type="AlphaFoldDB" id="A0AAN9MT32"/>
<evidence type="ECO:0000259" key="2">
    <source>
        <dbReference type="PROSITE" id="PS50090"/>
    </source>
</evidence>
<feature type="domain" description="Myb-like" evidence="2">
    <location>
        <begin position="107"/>
        <end position="154"/>
    </location>
</feature>
<reference evidence="4 5" key="1">
    <citation type="submission" date="2024-01" db="EMBL/GenBank/DDBJ databases">
        <title>The genomes of 5 underutilized Papilionoideae crops provide insights into root nodulation and disease resistanc.</title>
        <authorList>
            <person name="Jiang F."/>
        </authorList>
    </citation>
    <scope>NUCLEOTIDE SEQUENCE [LARGE SCALE GENOMIC DNA]</scope>
    <source>
        <strain evidence="4">LVBAO_FW01</strain>
        <tissue evidence="4">Leaves</tissue>
    </source>
</reference>
<comment type="caution">
    <text evidence="4">The sequence shown here is derived from an EMBL/GenBank/DDBJ whole genome shotgun (WGS) entry which is preliminary data.</text>
</comment>
<proteinExistence type="predicted"/>
<dbReference type="CDD" id="cd00167">
    <property type="entry name" value="SANT"/>
    <property type="match status" value="1"/>
</dbReference>
<dbReference type="SMART" id="SM00717">
    <property type="entry name" value="SANT"/>
    <property type="match status" value="1"/>
</dbReference>
<dbReference type="EMBL" id="JAYMYQ010000001">
    <property type="protein sequence ID" value="KAK7360359.1"/>
    <property type="molecule type" value="Genomic_DNA"/>
</dbReference>
<dbReference type="PANTHER" id="PTHR44042">
    <property type="entry name" value="DUPLICATED HOMEODOMAIN-LIKE SUPERFAMILY PROTEIN-RELATED"/>
    <property type="match status" value="1"/>
</dbReference>
<evidence type="ECO:0000313" key="5">
    <source>
        <dbReference type="Proteomes" id="UP001367508"/>
    </source>
</evidence>
<feature type="region of interest" description="Disordered" evidence="1">
    <location>
        <begin position="1"/>
        <end position="21"/>
    </location>
</feature>
<dbReference type="PROSITE" id="PS50090">
    <property type="entry name" value="MYB_LIKE"/>
    <property type="match status" value="1"/>
</dbReference>
<dbReference type="Pfam" id="PF00249">
    <property type="entry name" value="Myb_DNA-binding"/>
    <property type="match status" value="1"/>
</dbReference>
<accession>A0AAN9MT32</accession>
<organism evidence="4 5">
    <name type="scientific">Canavalia gladiata</name>
    <name type="common">Sword bean</name>
    <name type="synonym">Dolichos gladiatus</name>
    <dbReference type="NCBI Taxonomy" id="3824"/>
    <lineage>
        <taxon>Eukaryota</taxon>
        <taxon>Viridiplantae</taxon>
        <taxon>Streptophyta</taxon>
        <taxon>Embryophyta</taxon>
        <taxon>Tracheophyta</taxon>
        <taxon>Spermatophyta</taxon>
        <taxon>Magnoliopsida</taxon>
        <taxon>eudicotyledons</taxon>
        <taxon>Gunneridae</taxon>
        <taxon>Pentapetalae</taxon>
        <taxon>rosids</taxon>
        <taxon>fabids</taxon>
        <taxon>Fabales</taxon>
        <taxon>Fabaceae</taxon>
        <taxon>Papilionoideae</taxon>
        <taxon>50 kb inversion clade</taxon>
        <taxon>NPAAA clade</taxon>
        <taxon>indigoferoid/millettioid clade</taxon>
        <taxon>Phaseoleae</taxon>
        <taxon>Canavalia</taxon>
    </lineage>
</organism>
<evidence type="ECO:0000313" key="4">
    <source>
        <dbReference type="EMBL" id="KAK7360359.1"/>
    </source>
</evidence>
<sequence>MLAEIIDLTKSPPSPPRTSNTPRILNFDVVSGGKIQFEKSPISFGACENSNLRHTNQQQTNLWPTSAPTCEPTQIVNSFQPNMHAERVATVLEPLPEYRFPHGTGLKEPWTQREHELFLMGLIKYGKGRWGKISKHFLWNKTPEQIQGYATSFFGNLPYTYLHGFKRKKPTYSVANLMSKNKTLMDASTSNSIPMNVNQQPQQALKLFPEKAPFFPVSPYEEAKANNNNNNNAIMFGFQKQTNVASTSINTNSRANANGEVDLELRLG</sequence>
<dbReference type="PROSITE" id="PS51293">
    <property type="entry name" value="SANT"/>
    <property type="match status" value="1"/>
</dbReference>
<evidence type="ECO:0000259" key="3">
    <source>
        <dbReference type="PROSITE" id="PS51293"/>
    </source>
</evidence>
<dbReference type="InterPro" id="IPR009057">
    <property type="entry name" value="Homeodomain-like_sf"/>
</dbReference>